<dbReference type="EMBL" id="NHMM01000001">
    <property type="protein sequence ID" value="OUT24130.1"/>
    <property type="molecule type" value="Genomic_DNA"/>
</dbReference>
<evidence type="ECO:0000259" key="5">
    <source>
        <dbReference type="PROSITE" id="PS50195"/>
    </source>
</evidence>
<dbReference type="Gene3D" id="3.30.1520.10">
    <property type="entry name" value="Phox-like domain"/>
    <property type="match status" value="1"/>
</dbReference>
<evidence type="ECO:0000256" key="1">
    <source>
        <dbReference type="SAM" id="Coils"/>
    </source>
</evidence>
<dbReference type="PROSITE" id="PS50195">
    <property type="entry name" value="PX"/>
    <property type="match status" value="1"/>
</dbReference>
<dbReference type="Proteomes" id="UP000195871">
    <property type="component" value="Unassembled WGS sequence"/>
</dbReference>
<feature type="transmembrane region" description="Helical" evidence="3">
    <location>
        <begin position="396"/>
        <end position="420"/>
    </location>
</feature>
<feature type="transmembrane region" description="Helical" evidence="3">
    <location>
        <begin position="482"/>
        <end position="504"/>
    </location>
</feature>
<evidence type="ECO:0000313" key="7">
    <source>
        <dbReference type="EMBL" id="OUT24130.1"/>
    </source>
</evidence>
<feature type="compositionally biased region" description="Basic residues" evidence="2">
    <location>
        <begin position="587"/>
        <end position="601"/>
    </location>
</feature>
<dbReference type="GO" id="GO:0004366">
    <property type="term" value="F:glycerol-3-phosphate O-acyltransferase activity"/>
    <property type="evidence" value="ECO:0007669"/>
    <property type="project" value="TreeGrafter"/>
</dbReference>
<evidence type="ECO:0000256" key="3">
    <source>
        <dbReference type="SAM" id="Phobius"/>
    </source>
</evidence>
<feature type="domain" description="PX" evidence="5">
    <location>
        <begin position="1498"/>
        <end position="1618"/>
    </location>
</feature>
<protein>
    <submittedName>
        <fullName evidence="7">Uncharacterized protein</fullName>
    </submittedName>
</protein>
<dbReference type="GO" id="GO:0008654">
    <property type="term" value="P:phospholipid biosynthetic process"/>
    <property type="evidence" value="ECO:0007669"/>
    <property type="project" value="TreeGrafter"/>
</dbReference>
<feature type="transmembrane region" description="Helical" evidence="3">
    <location>
        <begin position="441"/>
        <end position="470"/>
    </location>
</feature>
<dbReference type="GO" id="GO:0035091">
    <property type="term" value="F:phosphatidylinositol binding"/>
    <property type="evidence" value="ECO:0007669"/>
    <property type="project" value="InterPro"/>
</dbReference>
<dbReference type="Pfam" id="PF01553">
    <property type="entry name" value="Acyltransferase"/>
    <property type="match status" value="1"/>
</dbReference>
<feature type="coiled-coil region" evidence="1">
    <location>
        <begin position="1422"/>
        <end position="1456"/>
    </location>
</feature>
<dbReference type="InterPro" id="IPR052744">
    <property type="entry name" value="GPAT/DAPAT"/>
</dbReference>
<evidence type="ECO:0000259" key="4">
    <source>
        <dbReference type="PROSITE" id="PS50132"/>
    </source>
</evidence>
<feature type="region of interest" description="Disordered" evidence="2">
    <location>
        <begin position="575"/>
        <end position="624"/>
    </location>
</feature>
<accession>A0A1Z8JU75</accession>
<evidence type="ECO:0000256" key="2">
    <source>
        <dbReference type="SAM" id="MobiDB-lite"/>
    </source>
</evidence>
<dbReference type="SMART" id="SM00312">
    <property type="entry name" value="PX"/>
    <property type="match status" value="1"/>
</dbReference>
<dbReference type="SMART" id="SM00313">
    <property type="entry name" value="PXA"/>
    <property type="match status" value="1"/>
</dbReference>
<dbReference type="Gene3D" id="1.10.167.10">
    <property type="entry name" value="Regulator of G-protein Signalling 4, domain 2"/>
    <property type="match status" value="1"/>
</dbReference>
<sequence>MFQLVYELLDWFLQIVVDIFFREVSIRGSFNFPSSGPTIVVIAPHANQYLDAAISVLSAKVVSNRQVFMIEAASSYRNSWMSLWSKWSGAIPVERPQDLLAPKDGIIRFANYPTDQLTIVGENTHFLRDCGPKGLIGLPNKAGNVKIAQIVSDTKLVLASKMKKQAGIELLLKGTTYMFAPRIDNSQLFEKVFDALKEGTCIGIAPEGGSHDRPELLEFKPGVALMALGAVAKYSDINVTIVPCGLNYFHPHKFRSRAVVEYGTPIVVGQERVQSYKNDSRKAVSDLMAEITAAMNLVTTQAPDYETLQVIQAVRRLYSYGRFHRPPLPVVVEMNRNLLIGYKEFKDDPKVIHLRDSVLDYNHKLRTFGLKDHQLEDASLNKLQTFQLLIKRVCLLLFYGVLSLPGTILFSPIFITCSVMSKKKQKIALSKSVVKINATDVLASWKVLIALFFAPVCYFIYSVTSVLLIIHYELLPDTTRSFSGKILIFCVSWAVLVCTTYSAFKMGEVGMDIYKSILPLVLFLSPFSQQLVKLKEERKNLSIEVTELINELGPKVFKKFNETFIDDLKEQVEQEEEEIRSNSRSRSTSRSRSASRSRSSSKLRLIQNSGSLHNPTPSLSRTSSNYSGFSNFDGSDDHGKLPDFSHVSIFSDQLQMPDSETSATSSFENISSFNEALSTGLFYGFIGFIFGILTLIVISNYIPLEQFDEIEFSRKRVHKTAFSKRKNWSCKLNQLKEDATIASDDQQIYPENFVINDTLNNLITLIIRDFVDLWYKRVSGDKLFQSSLFHELSYVTKQLKERLVEVDFSDLTIHTLIPLLNDHIEKIMVAHEVTRVSKIEGKILQKIKTTADDYVLASHYNRGKLHQGIKLRSDDPEKDLKKYLNRLASKMLPHLLEEEEVNSAPIRILVGEILSSFVLLPVCMMLSEPEFYNELLVSVLNRQMKDRIDVKRFRNVLRKHSTTFDTGRQINHPFLEIMPYHLSLSTSKTEFELLHNIVEKTNDRDTLLKFKYFMILQHEKILEPVKEASSDPKLQQKYIKRFDMLIGMINNKLSKIMQEQLPKVASEGNLSEFNQQITGLPTIQKEFEFHEILLSSTKLDFFKEFMKSRGDRYLILQFWVEANDLRNPLEYVNYSYDAPENIESQPVSNKIKPNEEDNAEDNYETNTLFFDKQLSQAEDIERIYNEYFSVSVMKIPPQIHLVVERFVKSEFADVLLYHRARKNIFKLQEFEYFRMMKSDFVAFKTSPMWTKMIIEEAVNRNKTTISKIEAISLHDFVSNDKLASLIESGSVDDENYGDPLEKYSEREGNGNYVDVNVSGKVSNKVIKAVEDALNEITTASAFKAQLDYVNNEKKNSRLVSDDVAKDLFGSDDRDNDLFGSNSLPPLNDTEDDLVPSIDDAASTASESTDQMESSDLQEVPDDLNLSEQIAKLNVEVERLEQQKSIINTLLQKAEIINNVPELKILKKSFISLEKELKLKVMQKEQYVVQEGKNSLYQKSAVDILNVISTKDKNGKSFTMYVIKVVKFTDSDLSRIAASWMVTRRYSQFYFLHNYLKKTYPEVSDIEFPKKRLVVKFMQNPLIEERQMKLRAYLQELIKNKNVCTDSVFRNFLSSEIFSASHSTNTSTIRPPKSDTSGTKLYNVVSTQALYPLLSLINQKGIIDYQLSGFEKNLFFSDTHEIGVDQEVKTKDISFFKPIGDLIVTIFHLNNSTSWLRGKALVLLFQQVFGSTVEKVVRSNIDGKLKQEETVSDLLTTLQDKLWPNGTFRERSKPRSSIDKERHKQQVRYLLHAFLRDTSAKIFGQTAAKEAAETIFLSFQNELLNRHLILSILDEIMLKIFPELTSTD</sequence>
<gene>
    <name evidence="7" type="ORF">CAS74_000514</name>
</gene>
<dbReference type="PROSITE" id="PS51207">
    <property type="entry name" value="PXA"/>
    <property type="match status" value="1"/>
</dbReference>
<keyword evidence="3" id="KW-1133">Transmembrane helix</keyword>
<dbReference type="InterPro" id="IPR016137">
    <property type="entry name" value="RGS"/>
</dbReference>
<dbReference type="InterPro" id="IPR002123">
    <property type="entry name" value="Plipid/glycerol_acylTrfase"/>
</dbReference>
<evidence type="ECO:0000313" key="8">
    <source>
        <dbReference type="Proteomes" id="UP000195871"/>
    </source>
</evidence>
<dbReference type="InterPro" id="IPR044926">
    <property type="entry name" value="RGS_subdomain_2"/>
</dbReference>
<dbReference type="Pfam" id="PF08628">
    <property type="entry name" value="Nexin_C"/>
    <property type="match status" value="1"/>
</dbReference>
<feature type="domain" description="RGS" evidence="4">
    <location>
        <begin position="1088"/>
        <end position="1239"/>
    </location>
</feature>
<dbReference type="PANTHER" id="PTHR31605">
    <property type="entry name" value="GLYCEROL-3-PHOSPHATE O-ACYLTRANSFERASE 1"/>
    <property type="match status" value="1"/>
</dbReference>
<dbReference type="InterPro" id="IPR036305">
    <property type="entry name" value="RGS_sf"/>
</dbReference>
<dbReference type="VEuPathDB" id="FungiDB:C5L36_0C04990"/>
<dbReference type="PROSITE" id="PS50132">
    <property type="entry name" value="RGS"/>
    <property type="match status" value="1"/>
</dbReference>
<feature type="region of interest" description="Disordered" evidence="2">
    <location>
        <begin position="1370"/>
        <end position="1394"/>
    </location>
</feature>
<dbReference type="InterPro" id="IPR001683">
    <property type="entry name" value="PX_dom"/>
</dbReference>
<dbReference type="SUPFAM" id="SSF48097">
    <property type="entry name" value="Regulator of G-protein signaling, RGS"/>
    <property type="match status" value="1"/>
</dbReference>
<organism evidence="7 8">
    <name type="scientific">Pichia kudriavzevii</name>
    <name type="common">Yeast</name>
    <name type="synonym">Issatchenkia orientalis</name>
    <dbReference type="NCBI Taxonomy" id="4909"/>
    <lineage>
        <taxon>Eukaryota</taxon>
        <taxon>Fungi</taxon>
        <taxon>Dikarya</taxon>
        <taxon>Ascomycota</taxon>
        <taxon>Saccharomycotina</taxon>
        <taxon>Pichiomycetes</taxon>
        <taxon>Pichiales</taxon>
        <taxon>Pichiaceae</taxon>
        <taxon>Pichia</taxon>
    </lineage>
</organism>
<dbReference type="GO" id="GO:0016287">
    <property type="term" value="F:glycerone-phosphate O-acyltransferase activity"/>
    <property type="evidence" value="ECO:0007669"/>
    <property type="project" value="TreeGrafter"/>
</dbReference>
<dbReference type="SMART" id="SM00563">
    <property type="entry name" value="PlsC"/>
    <property type="match status" value="1"/>
</dbReference>
<dbReference type="InterPro" id="IPR013937">
    <property type="entry name" value="Sorting_nexin_C"/>
</dbReference>
<dbReference type="Pfam" id="PF00787">
    <property type="entry name" value="PX"/>
    <property type="match status" value="1"/>
</dbReference>
<dbReference type="InterPro" id="IPR036871">
    <property type="entry name" value="PX_dom_sf"/>
</dbReference>
<dbReference type="SUPFAM" id="SSF64268">
    <property type="entry name" value="PX domain"/>
    <property type="match status" value="1"/>
</dbReference>
<dbReference type="PANTHER" id="PTHR31605:SF2">
    <property type="entry name" value="GLYCEROL-3-PHOSPHATE O-ACYLTRANSFERASE 2"/>
    <property type="match status" value="1"/>
</dbReference>
<feature type="domain" description="PXA" evidence="6">
    <location>
        <begin position="752"/>
        <end position="944"/>
    </location>
</feature>
<dbReference type="InterPro" id="IPR003114">
    <property type="entry name" value="Phox_assoc"/>
</dbReference>
<feature type="compositionally biased region" description="Polar residues" evidence="2">
    <location>
        <begin position="606"/>
        <end position="624"/>
    </location>
</feature>
<feature type="transmembrane region" description="Helical" evidence="3">
    <location>
        <begin position="681"/>
        <end position="702"/>
    </location>
</feature>
<keyword evidence="3" id="KW-0472">Membrane</keyword>
<keyword evidence="1" id="KW-0175">Coiled coil</keyword>
<proteinExistence type="predicted"/>
<dbReference type="VEuPathDB" id="FungiDB:C5L36_0C05000"/>
<dbReference type="Pfam" id="PF02194">
    <property type="entry name" value="PXA"/>
    <property type="match status" value="1"/>
</dbReference>
<name>A0A1Z8JU75_PICKU</name>
<reference evidence="7 8" key="1">
    <citation type="submission" date="2017-05" db="EMBL/GenBank/DDBJ databases">
        <title>The Genome Sequence of Candida krusei Ckrusei653.</title>
        <authorList>
            <person name="Cuomo C."/>
            <person name="Forche A."/>
            <person name="Young S."/>
            <person name="Abouelleil A."/>
            <person name="Cao P."/>
            <person name="Chapman S."/>
            <person name="Cusick C."/>
            <person name="Shea T."/>
            <person name="Nusbaum C."/>
            <person name="Birren B."/>
        </authorList>
    </citation>
    <scope>NUCLEOTIDE SEQUENCE [LARGE SCALE GENOMIC DNA]</scope>
    <source>
        <strain evidence="7 8">Ckrusei653</strain>
    </source>
</reference>
<comment type="caution">
    <text evidence="7">The sequence shown here is derived from an EMBL/GenBank/DDBJ whole genome shotgun (WGS) entry which is preliminary data.</text>
</comment>
<evidence type="ECO:0000259" key="6">
    <source>
        <dbReference type="PROSITE" id="PS51207"/>
    </source>
</evidence>
<keyword evidence="3" id="KW-0812">Transmembrane</keyword>